<dbReference type="PROSITE" id="PS01096">
    <property type="entry name" value="PPIC_PPIASE_1"/>
    <property type="match status" value="1"/>
</dbReference>
<dbReference type="Gene3D" id="3.10.50.40">
    <property type="match status" value="1"/>
</dbReference>
<keyword evidence="5 6" id="KW-0413">Isomerase</keyword>
<accession>A0ABQ6FCJ2</accession>
<comment type="similarity">
    <text evidence="2">Belongs to the PpiC/parvulin rotamase family.</text>
</comment>
<dbReference type="EC" id="5.2.1.8" evidence="3"/>
<dbReference type="InterPro" id="IPR014282">
    <property type="entry name" value="Nitrogen_fix_NifM"/>
</dbReference>
<sequence length="272" mass="30424">MHDAYLQLKLAWELFQTAPGELDDAQLSRVTEVLSRQYGIEQRILESDEAAQVVVPAATVAARLGEIRQRYTDPDAMAQDLARSGLDEAGLEEAVSRDLRIEAVLERIAAAVPDVTAVDAEIFYRMHPEAFDRPETRRLRHILITFDSRKDKADAAARLETLRHTVKDADAFGKVALRHSQCPTAMEGGKLGTVKRGQLFPELEPAAFALETGEISPVLESPIGLHIILCEEILPFGIPPFEEVRDRIIERLGDKRRQTAQRDWIKGLGARR</sequence>
<keyword evidence="9" id="KW-1185">Reference proteome</keyword>
<dbReference type="Proteomes" id="UP001157167">
    <property type="component" value="Unassembled WGS sequence"/>
</dbReference>
<evidence type="ECO:0000313" key="8">
    <source>
        <dbReference type="EMBL" id="GLT22601.1"/>
    </source>
</evidence>
<proteinExistence type="inferred from homology"/>
<reference evidence="9" key="1">
    <citation type="journal article" date="2019" name="Int. J. Syst. Evol. Microbiol.">
        <title>The Global Catalogue of Microorganisms (GCM) 10K type strain sequencing project: providing services to taxonomists for standard genome sequencing and annotation.</title>
        <authorList>
            <consortium name="The Broad Institute Genomics Platform"/>
            <consortium name="The Broad Institute Genome Sequencing Center for Infectious Disease"/>
            <person name="Wu L."/>
            <person name="Ma J."/>
        </authorList>
    </citation>
    <scope>NUCLEOTIDE SEQUENCE [LARGE SCALE GENOMIC DNA]</scope>
    <source>
        <strain evidence="9">NBRC 102407</strain>
    </source>
</reference>
<dbReference type="RefSeq" id="WP_284187895.1">
    <property type="nucleotide sequence ID" value="NZ_BSPX01000028.1"/>
</dbReference>
<dbReference type="SUPFAM" id="SSF109998">
    <property type="entry name" value="Triger factor/SurA peptide-binding domain-like"/>
    <property type="match status" value="1"/>
</dbReference>
<evidence type="ECO:0000256" key="3">
    <source>
        <dbReference type="ARBA" id="ARBA00013194"/>
    </source>
</evidence>
<dbReference type="InterPro" id="IPR027304">
    <property type="entry name" value="Trigger_fact/SurA_dom_sf"/>
</dbReference>
<gene>
    <name evidence="8" type="ORF">GCM10007933_20610</name>
</gene>
<dbReference type="InterPro" id="IPR046357">
    <property type="entry name" value="PPIase_dom_sf"/>
</dbReference>
<dbReference type="Pfam" id="PF00639">
    <property type="entry name" value="Rotamase"/>
    <property type="match status" value="1"/>
</dbReference>
<organism evidence="8 9">
    <name type="scientific">Zoogloea oryzae</name>
    <dbReference type="NCBI Taxonomy" id="310767"/>
    <lineage>
        <taxon>Bacteria</taxon>
        <taxon>Pseudomonadati</taxon>
        <taxon>Pseudomonadota</taxon>
        <taxon>Betaproteobacteria</taxon>
        <taxon>Rhodocyclales</taxon>
        <taxon>Zoogloeaceae</taxon>
        <taxon>Zoogloea</taxon>
    </lineage>
</organism>
<comment type="catalytic activity">
    <reaction evidence="1">
        <text>[protein]-peptidylproline (omega=180) = [protein]-peptidylproline (omega=0)</text>
        <dbReference type="Rhea" id="RHEA:16237"/>
        <dbReference type="Rhea" id="RHEA-COMP:10747"/>
        <dbReference type="Rhea" id="RHEA-COMP:10748"/>
        <dbReference type="ChEBI" id="CHEBI:83833"/>
        <dbReference type="ChEBI" id="CHEBI:83834"/>
        <dbReference type="EC" id="5.2.1.8"/>
    </reaction>
</comment>
<protein>
    <recommendedName>
        <fullName evidence="3">peptidylprolyl isomerase</fullName>
        <ecNumber evidence="3">5.2.1.8</ecNumber>
    </recommendedName>
</protein>
<evidence type="ECO:0000256" key="5">
    <source>
        <dbReference type="ARBA" id="ARBA00023235"/>
    </source>
</evidence>
<evidence type="ECO:0000256" key="1">
    <source>
        <dbReference type="ARBA" id="ARBA00000971"/>
    </source>
</evidence>
<dbReference type="InterPro" id="IPR000297">
    <property type="entry name" value="PPIase_PpiC"/>
</dbReference>
<evidence type="ECO:0000256" key="2">
    <source>
        <dbReference type="ARBA" id="ARBA00007656"/>
    </source>
</evidence>
<evidence type="ECO:0000256" key="4">
    <source>
        <dbReference type="ARBA" id="ARBA00023110"/>
    </source>
</evidence>
<evidence type="ECO:0000313" key="9">
    <source>
        <dbReference type="Proteomes" id="UP001157167"/>
    </source>
</evidence>
<dbReference type="SUPFAM" id="SSF54534">
    <property type="entry name" value="FKBP-like"/>
    <property type="match status" value="1"/>
</dbReference>
<dbReference type="InterPro" id="IPR050245">
    <property type="entry name" value="PrsA_foldase"/>
</dbReference>
<dbReference type="PANTHER" id="PTHR47245:SF2">
    <property type="entry name" value="PEPTIDYL-PROLYL CIS-TRANS ISOMERASE HP_0175-RELATED"/>
    <property type="match status" value="1"/>
</dbReference>
<comment type="caution">
    <text evidence="8">The sequence shown here is derived from an EMBL/GenBank/DDBJ whole genome shotgun (WGS) entry which is preliminary data.</text>
</comment>
<feature type="domain" description="PpiC" evidence="7">
    <location>
        <begin position="134"/>
        <end position="232"/>
    </location>
</feature>
<dbReference type="PANTHER" id="PTHR47245">
    <property type="entry name" value="PEPTIDYLPROLYL ISOMERASE"/>
    <property type="match status" value="1"/>
</dbReference>
<evidence type="ECO:0000256" key="6">
    <source>
        <dbReference type="PROSITE-ProRule" id="PRU00278"/>
    </source>
</evidence>
<evidence type="ECO:0000259" key="7">
    <source>
        <dbReference type="PROSITE" id="PS50198"/>
    </source>
</evidence>
<dbReference type="InterPro" id="IPR023058">
    <property type="entry name" value="PPIase_PpiC_CS"/>
</dbReference>
<dbReference type="PROSITE" id="PS50198">
    <property type="entry name" value="PPIC_PPIASE_2"/>
    <property type="match status" value="1"/>
</dbReference>
<dbReference type="EMBL" id="BSPX01000028">
    <property type="protein sequence ID" value="GLT22601.1"/>
    <property type="molecule type" value="Genomic_DNA"/>
</dbReference>
<dbReference type="NCBIfam" id="TIGR02933">
    <property type="entry name" value="nifM_nitrog"/>
    <property type="match status" value="1"/>
</dbReference>
<keyword evidence="4 6" id="KW-0697">Rotamase</keyword>
<name>A0ABQ6FCJ2_9RHOO</name>